<dbReference type="InterPro" id="IPR027387">
    <property type="entry name" value="Cytb/b6-like_sf"/>
</dbReference>
<dbReference type="Proteomes" id="UP000600026">
    <property type="component" value="Unassembled WGS sequence"/>
</dbReference>
<evidence type="ECO:0000256" key="1">
    <source>
        <dbReference type="SAM" id="Phobius"/>
    </source>
</evidence>
<keyword evidence="3" id="KW-1185">Reference proteome</keyword>
<protein>
    <submittedName>
        <fullName evidence="2">Uncharacterized protein</fullName>
    </submittedName>
</protein>
<evidence type="ECO:0000313" key="3">
    <source>
        <dbReference type="Proteomes" id="UP000600026"/>
    </source>
</evidence>
<reference evidence="2" key="1">
    <citation type="submission" date="2020-09" db="EMBL/GenBank/DDBJ databases">
        <title>Whole genome shotgun sequence of Streptomyces xanthophaeus NBRC 12829.</title>
        <authorList>
            <person name="Komaki H."/>
            <person name="Tamura T."/>
        </authorList>
    </citation>
    <scope>NUCLEOTIDE SEQUENCE</scope>
    <source>
        <strain evidence="2">NBRC 12829</strain>
    </source>
</reference>
<accession>A0A919LGW7</accession>
<feature type="transmembrane region" description="Helical" evidence="1">
    <location>
        <begin position="20"/>
        <end position="39"/>
    </location>
</feature>
<evidence type="ECO:0000313" key="2">
    <source>
        <dbReference type="EMBL" id="GHI90516.1"/>
    </source>
</evidence>
<dbReference type="AlphaFoldDB" id="A0A919LGW7"/>
<sequence length="116" mass="12781">MRFLVRKVFPDHWSFMFGEIALYSFVMLLLTGTWLTFFFNPSMGEVVYHGPYTELNGVRMSEAYASTIKISFGSAAACSYGRCTLVGPDHGSARSACTRCATSSRARSASRARPTG</sequence>
<dbReference type="GO" id="GO:0016020">
    <property type="term" value="C:membrane"/>
    <property type="evidence" value="ECO:0007669"/>
    <property type="project" value="InterPro"/>
</dbReference>
<dbReference type="EMBL" id="BNEE01000013">
    <property type="protein sequence ID" value="GHI90516.1"/>
    <property type="molecule type" value="Genomic_DNA"/>
</dbReference>
<keyword evidence="1" id="KW-0472">Membrane</keyword>
<dbReference type="GO" id="GO:0022904">
    <property type="term" value="P:respiratory electron transport chain"/>
    <property type="evidence" value="ECO:0007669"/>
    <property type="project" value="InterPro"/>
</dbReference>
<dbReference type="SUPFAM" id="SSF81342">
    <property type="entry name" value="Transmembrane di-heme cytochromes"/>
    <property type="match status" value="1"/>
</dbReference>
<organism evidence="2 3">
    <name type="scientific">Streptomyces xanthophaeus</name>
    <dbReference type="NCBI Taxonomy" id="67385"/>
    <lineage>
        <taxon>Bacteria</taxon>
        <taxon>Bacillati</taxon>
        <taxon>Actinomycetota</taxon>
        <taxon>Actinomycetes</taxon>
        <taxon>Kitasatosporales</taxon>
        <taxon>Streptomycetaceae</taxon>
        <taxon>Streptomyces</taxon>
    </lineage>
</organism>
<keyword evidence="1" id="KW-1133">Transmembrane helix</keyword>
<dbReference type="Gene3D" id="1.20.810.10">
    <property type="entry name" value="Cytochrome Bc1 Complex, Chain C"/>
    <property type="match status" value="1"/>
</dbReference>
<proteinExistence type="predicted"/>
<name>A0A919LGW7_9ACTN</name>
<dbReference type="InterPro" id="IPR016174">
    <property type="entry name" value="Di-haem_cyt_TM"/>
</dbReference>
<gene>
    <name evidence="2" type="ORF">Sxan_78800</name>
</gene>
<keyword evidence="1" id="KW-0812">Transmembrane</keyword>
<comment type="caution">
    <text evidence="2">The sequence shown here is derived from an EMBL/GenBank/DDBJ whole genome shotgun (WGS) entry which is preliminary data.</text>
</comment>